<name>A0A2P7YN66_9PEZI</name>
<feature type="compositionally biased region" description="Basic and acidic residues" evidence="1">
    <location>
        <begin position="15"/>
        <end position="28"/>
    </location>
</feature>
<dbReference type="InterPro" id="IPR017438">
    <property type="entry name" value="ATP-NAD_kinase_N"/>
</dbReference>
<dbReference type="PANTHER" id="PTHR12358:SF31">
    <property type="entry name" value="ACYLGLYCEROL KINASE, MITOCHONDRIAL"/>
    <property type="match status" value="1"/>
</dbReference>
<dbReference type="Proteomes" id="UP000243723">
    <property type="component" value="Unassembled WGS sequence"/>
</dbReference>
<keyword evidence="3" id="KW-0418">Kinase</keyword>
<dbReference type="Gene3D" id="2.60.200.40">
    <property type="match status" value="1"/>
</dbReference>
<dbReference type="SMART" id="SM00046">
    <property type="entry name" value="DAGKc"/>
    <property type="match status" value="1"/>
</dbReference>
<accession>A0A2P7YN66</accession>
<gene>
    <name evidence="3" type="ORF">B9Z65_2156</name>
</gene>
<dbReference type="Gene3D" id="3.40.50.10330">
    <property type="entry name" value="Probable inorganic polyphosphate/atp-NAD kinase, domain 1"/>
    <property type="match status" value="1"/>
</dbReference>
<dbReference type="PROSITE" id="PS50146">
    <property type="entry name" value="DAGK"/>
    <property type="match status" value="1"/>
</dbReference>
<sequence length="516" mass="56804">MSEPSDNLINDPFADDAHSETPSESDSHELLLERNARLYLTDSGLKVYDPGVHPRLTFCGLSLRTSSAIQTVPYHNILSANLTTDPSGPILTIIHALPTSKSAVRPSYITYPLPKTSVPTTERLISTLLSRAYPPRVQRQKRIKVLINPLGGRGLAPTLYARDVEPILLAAGCDVDVETTTHVGHAKEIAAALDTDRYDVIACCSGDGTPHEVFNGLALHERPRRALRKVAVAQLPCGSGNAMCRNLLGTDSPSVAALALVKGERRALDLMRISQGEERYWSFLSQSVGIVAESDLGTDNIRWMGAARFTYGFLVRLLGKTVYPAEVSVKVEEAEKEGIRVGYKRKRYGEVNGEEEEQREVRDDQGLERSRFGAISDPVPSDWETRDMPTLGNFYCGNMAWMSTDAPFFAAALPNDGLMDMVNIDGAIKRHVSIKLLLSVEKNQFFNQKEVNYRKVSAYRITPRLRPDQKEGFISVDGERVPFEPLQAEVVSGLGTVLSVAGSAYDFEGPPARNES</sequence>
<keyword evidence="3" id="KW-0808">Transferase</keyword>
<dbReference type="OrthoDB" id="3853857at2759"/>
<evidence type="ECO:0000256" key="1">
    <source>
        <dbReference type="SAM" id="MobiDB-lite"/>
    </source>
</evidence>
<dbReference type="GO" id="GO:0005737">
    <property type="term" value="C:cytoplasm"/>
    <property type="evidence" value="ECO:0007669"/>
    <property type="project" value="TreeGrafter"/>
</dbReference>
<dbReference type="GO" id="GO:0046512">
    <property type="term" value="P:sphingosine biosynthetic process"/>
    <property type="evidence" value="ECO:0007669"/>
    <property type="project" value="TreeGrafter"/>
</dbReference>
<organism evidence="3 4">
    <name type="scientific">Elsinoe australis</name>
    <dbReference type="NCBI Taxonomy" id="40998"/>
    <lineage>
        <taxon>Eukaryota</taxon>
        <taxon>Fungi</taxon>
        <taxon>Dikarya</taxon>
        <taxon>Ascomycota</taxon>
        <taxon>Pezizomycotina</taxon>
        <taxon>Dothideomycetes</taxon>
        <taxon>Dothideomycetidae</taxon>
        <taxon>Myriangiales</taxon>
        <taxon>Elsinoaceae</taxon>
        <taxon>Elsinoe</taxon>
    </lineage>
</organism>
<dbReference type="GO" id="GO:0016020">
    <property type="term" value="C:membrane"/>
    <property type="evidence" value="ECO:0007669"/>
    <property type="project" value="TreeGrafter"/>
</dbReference>
<dbReference type="InterPro" id="IPR001206">
    <property type="entry name" value="Diacylglycerol_kinase_cat_dom"/>
</dbReference>
<dbReference type="InterPro" id="IPR016064">
    <property type="entry name" value="NAD/diacylglycerol_kinase_sf"/>
</dbReference>
<dbReference type="AlphaFoldDB" id="A0A2P7YN66"/>
<dbReference type="EMBL" id="NHZQ01000412">
    <property type="protein sequence ID" value="PSK37414.1"/>
    <property type="molecule type" value="Genomic_DNA"/>
</dbReference>
<keyword evidence="4" id="KW-1185">Reference proteome</keyword>
<dbReference type="PANTHER" id="PTHR12358">
    <property type="entry name" value="SPHINGOSINE KINASE"/>
    <property type="match status" value="1"/>
</dbReference>
<dbReference type="InterPro" id="IPR055916">
    <property type="entry name" value="DUF7493"/>
</dbReference>
<dbReference type="Pfam" id="PF24321">
    <property type="entry name" value="DUF7493"/>
    <property type="match status" value="1"/>
</dbReference>
<feature type="region of interest" description="Disordered" evidence="1">
    <location>
        <begin position="1"/>
        <end position="28"/>
    </location>
</feature>
<evidence type="ECO:0000313" key="3">
    <source>
        <dbReference type="EMBL" id="PSK37414.1"/>
    </source>
</evidence>
<reference evidence="3 4" key="1">
    <citation type="submission" date="2017-05" db="EMBL/GenBank/DDBJ databases">
        <title>Draft genome sequence of Elsinoe australis.</title>
        <authorList>
            <person name="Cheng Q."/>
        </authorList>
    </citation>
    <scope>NUCLEOTIDE SEQUENCE [LARGE SCALE GENOMIC DNA]</scope>
    <source>
        <strain evidence="3 4">NL1</strain>
    </source>
</reference>
<dbReference type="Pfam" id="PF00781">
    <property type="entry name" value="DAGK_cat"/>
    <property type="match status" value="1"/>
</dbReference>
<dbReference type="GO" id="GO:0001727">
    <property type="term" value="F:lipid kinase activity"/>
    <property type="evidence" value="ECO:0007669"/>
    <property type="project" value="TreeGrafter"/>
</dbReference>
<proteinExistence type="predicted"/>
<dbReference type="STRING" id="40998.A0A2P7YN66"/>
<feature type="domain" description="DAGKc" evidence="2">
    <location>
        <begin position="138"/>
        <end position="277"/>
    </location>
</feature>
<dbReference type="SUPFAM" id="SSF111331">
    <property type="entry name" value="NAD kinase/diacylglycerol kinase-like"/>
    <property type="match status" value="1"/>
</dbReference>
<evidence type="ECO:0000259" key="2">
    <source>
        <dbReference type="PROSITE" id="PS50146"/>
    </source>
</evidence>
<dbReference type="InterPro" id="IPR050187">
    <property type="entry name" value="Lipid_Phosphate_FormReg"/>
</dbReference>
<comment type="caution">
    <text evidence="3">The sequence shown here is derived from an EMBL/GenBank/DDBJ whole genome shotgun (WGS) entry which is preliminary data.</text>
</comment>
<evidence type="ECO:0000313" key="4">
    <source>
        <dbReference type="Proteomes" id="UP000243723"/>
    </source>
</evidence>
<protein>
    <submittedName>
        <fullName evidence="3">Sphingoid long chain base kinase 4</fullName>
    </submittedName>
</protein>
<dbReference type="GO" id="GO:0016773">
    <property type="term" value="F:phosphotransferase activity, alcohol group as acceptor"/>
    <property type="evidence" value="ECO:0007669"/>
    <property type="project" value="UniProtKB-ARBA"/>
</dbReference>